<proteinExistence type="predicted"/>
<protein>
    <recommendedName>
        <fullName evidence="3">Fibronectin type-III domain-containing protein</fullName>
    </recommendedName>
</protein>
<dbReference type="KEGG" id="fse:DI487_12180"/>
<dbReference type="Pfam" id="PF18962">
    <property type="entry name" value="Por_Secre_tail"/>
    <property type="match status" value="1"/>
</dbReference>
<gene>
    <name evidence="4" type="ORF">DI487_12180</name>
</gene>
<dbReference type="PANTHER" id="PTHR46708">
    <property type="entry name" value="TENASCIN"/>
    <property type="match status" value="1"/>
</dbReference>
<dbReference type="Gene3D" id="2.60.40.10">
    <property type="entry name" value="Immunoglobulins"/>
    <property type="match status" value="2"/>
</dbReference>
<accession>A0A2U8QWF8</accession>
<evidence type="ECO:0000256" key="1">
    <source>
        <dbReference type="ARBA" id="ARBA00022729"/>
    </source>
</evidence>
<dbReference type="SUPFAM" id="SSF49265">
    <property type="entry name" value="Fibronectin type III"/>
    <property type="match status" value="2"/>
</dbReference>
<keyword evidence="5" id="KW-1185">Reference proteome</keyword>
<dbReference type="InterPro" id="IPR036116">
    <property type="entry name" value="FN3_sf"/>
</dbReference>
<dbReference type="SUPFAM" id="SSF49854">
    <property type="entry name" value="Spermadhesin, CUB domain"/>
    <property type="match status" value="2"/>
</dbReference>
<evidence type="ECO:0000259" key="3">
    <source>
        <dbReference type="PROSITE" id="PS50853"/>
    </source>
</evidence>
<sequence length="884" mass="92502">MRKKNNNKITIRMIKKITLLLVLFLSGISLQAQYSFGTIAGPIVVQEGSPVTLNINDAANSAGVPTSATGSYSSFQVTLDWSEVSGFPYSEEAQLTATTAAGSVFFATATSGGASSNSSTTLTFEGTFFGPYDPSVDGTLDLEFNQTYSGSSANWANILVTIYESPTCIDPNTFAATIISSTSVQLDWNDPTGFQNDFEYVIQAEGTGTPTGSGTPVSGFSVTDNSLTPNTAYEAYVRADCGGGDYSSWVGPITFTTPTEIVCGTPSNIVYCYDDNDTTTWSFISSDGSPLRITFNGGDIESCCDDILIYQGSDNTGTLLYQGNNGGDLTGLTFDSASGLIYVEIDSDGSVSCVDGSFTTQWDFTVICATCVSPNSFTATALSPTSAQLDWNDPTGFQNDFEYVIQPQGTGIPTANGTAVSSFSVTDNSLTSNTAYEAYVRADCGSGNYSSWVGPVTFRTPAQIICGTPLNTVYCYDNNDTTTWVFISDDGSPLRITFNGGDIESCCDDILIYDGTDNTGALLYQGNNGGDLTGLTFDSTSDAIYVEIDSDGSVSCGDASFSTQWDFTVTCATCVNPTAIFAVIPDCNNTQFSVDVDLTDLGTATSVSITDGTTTLTAISATGVQTFGPYAEGASLSFLITNEQDGSCTLSSGTITYTCPPANDECANATVLTPGGVFADNAVIGYNTAATDSGETAPGCALYLGGDVWYTVTVPASGSITIETNNDSANGSSVTDTGMAVYSGSCGSLTLIECDDDDSADGNFSLVALTGQTPGEVLYVSVWEYANDTEGSFQVSAYDASLSAASFGNNTFKAYPNPVKDILNLEYSSDITAVRVMNLLGQEVLVQKANAASTQVDMTSLAAGTYIVSVQVGDNTNTLKVVKQ</sequence>
<keyword evidence="2" id="KW-0677">Repeat</keyword>
<dbReference type="AlphaFoldDB" id="A0A2U8QWF8"/>
<dbReference type="InterPro" id="IPR035914">
    <property type="entry name" value="Sperma_CUB_dom_sf"/>
</dbReference>
<reference evidence="4 5" key="1">
    <citation type="submission" date="2018-05" db="EMBL/GenBank/DDBJ databases">
        <title>Flavobacterium sp. MEBiC07310.</title>
        <authorList>
            <person name="Baek K."/>
        </authorList>
    </citation>
    <scope>NUCLEOTIDE SEQUENCE [LARGE SCALE GENOMIC DNA]</scope>
    <source>
        <strain evidence="4 5">MEBiC07310</strain>
    </source>
</reference>
<organism evidence="4 5">
    <name type="scientific">Flavobacterium sediminis</name>
    <dbReference type="NCBI Taxonomy" id="2201181"/>
    <lineage>
        <taxon>Bacteria</taxon>
        <taxon>Pseudomonadati</taxon>
        <taxon>Bacteroidota</taxon>
        <taxon>Flavobacteriia</taxon>
        <taxon>Flavobacteriales</taxon>
        <taxon>Flavobacteriaceae</taxon>
        <taxon>Flavobacterium</taxon>
    </lineage>
</organism>
<feature type="domain" description="Fibronectin type-III" evidence="3">
    <location>
        <begin position="373"/>
        <end position="463"/>
    </location>
</feature>
<dbReference type="InterPro" id="IPR026444">
    <property type="entry name" value="Secre_tail"/>
</dbReference>
<name>A0A2U8QWF8_9FLAO</name>
<dbReference type="EMBL" id="CP029463">
    <property type="protein sequence ID" value="AWM14540.1"/>
    <property type="molecule type" value="Genomic_DNA"/>
</dbReference>
<feature type="domain" description="Fibronectin type-III" evidence="3">
    <location>
        <begin position="170"/>
        <end position="260"/>
    </location>
</feature>
<keyword evidence="1" id="KW-0732">Signal</keyword>
<dbReference type="Proteomes" id="UP000245429">
    <property type="component" value="Chromosome"/>
</dbReference>
<dbReference type="SMART" id="SM00060">
    <property type="entry name" value="FN3"/>
    <property type="match status" value="2"/>
</dbReference>
<dbReference type="CDD" id="cd00063">
    <property type="entry name" value="FN3"/>
    <property type="match status" value="2"/>
</dbReference>
<evidence type="ECO:0000256" key="2">
    <source>
        <dbReference type="ARBA" id="ARBA00022737"/>
    </source>
</evidence>
<dbReference type="NCBIfam" id="TIGR04183">
    <property type="entry name" value="Por_Secre_tail"/>
    <property type="match status" value="1"/>
</dbReference>
<evidence type="ECO:0000313" key="5">
    <source>
        <dbReference type="Proteomes" id="UP000245429"/>
    </source>
</evidence>
<evidence type="ECO:0000313" key="4">
    <source>
        <dbReference type="EMBL" id="AWM14540.1"/>
    </source>
</evidence>
<dbReference type="InterPro" id="IPR050991">
    <property type="entry name" value="ECM_Regulatory_Proteins"/>
</dbReference>
<dbReference type="Gene3D" id="2.60.120.380">
    <property type="match status" value="1"/>
</dbReference>
<dbReference type="Gene3D" id="2.60.120.290">
    <property type="entry name" value="Spermadhesin, CUB domain"/>
    <property type="match status" value="2"/>
</dbReference>
<dbReference type="PANTHER" id="PTHR46708:SF2">
    <property type="entry name" value="FIBRONECTIN TYPE-III DOMAIN-CONTAINING PROTEIN"/>
    <property type="match status" value="1"/>
</dbReference>
<dbReference type="PROSITE" id="PS50853">
    <property type="entry name" value="FN3"/>
    <property type="match status" value="2"/>
</dbReference>
<dbReference type="InterPro" id="IPR003961">
    <property type="entry name" value="FN3_dom"/>
</dbReference>
<dbReference type="InterPro" id="IPR013783">
    <property type="entry name" value="Ig-like_fold"/>
</dbReference>